<evidence type="ECO:0000313" key="1">
    <source>
        <dbReference type="EMBL" id="KKB55294.1"/>
    </source>
</evidence>
<dbReference type="EMBL" id="AQHW01000015">
    <property type="protein sequence ID" value="KKB55294.1"/>
    <property type="molecule type" value="Genomic_DNA"/>
</dbReference>
<dbReference type="Gene3D" id="2.10.109.10">
    <property type="entry name" value="Umud Fragment, subunit A"/>
    <property type="match status" value="1"/>
</dbReference>
<organism evidence="1 2">
    <name type="scientific">Parabacteroides gordonii MS-1 = DSM 23371</name>
    <dbReference type="NCBI Taxonomy" id="1203610"/>
    <lineage>
        <taxon>Bacteria</taxon>
        <taxon>Pseudomonadati</taxon>
        <taxon>Bacteroidota</taxon>
        <taxon>Bacteroidia</taxon>
        <taxon>Bacteroidales</taxon>
        <taxon>Tannerellaceae</taxon>
        <taxon>Parabacteroides</taxon>
    </lineage>
</organism>
<sequence length="243" mass="27591">MDNIELPAINQRIKEIIDDQTKGNVTAFSLALGYTSAQKVNRLFKIDSRTGKYPVPSSTIISDISNKFDINTNWIVSGIGEKHITSKQNEAIQIINGGIMMVPLVNQYAQAGYMMGWADVAYIETLPKIPWIVDKEYKGKYISFEVRGDSMDDGMKHSYEQGDILLCREIGCDYWKSKLHINAWDAFVIVHKTDGIVLKQIVDHDVEKGIITCHSFNPIYPDFTVDLRDIAQLFNVVKQQKNK</sequence>
<accession>A0A0F5JC02</accession>
<evidence type="ECO:0000313" key="2">
    <source>
        <dbReference type="Proteomes" id="UP000033035"/>
    </source>
</evidence>
<name>A0A0F5JC02_9BACT</name>
<dbReference type="InterPro" id="IPR036286">
    <property type="entry name" value="LexA/Signal_pep-like_sf"/>
</dbReference>
<dbReference type="Proteomes" id="UP000033035">
    <property type="component" value="Unassembled WGS sequence"/>
</dbReference>
<dbReference type="HOGENOM" id="CLU_074799_2_1_10"/>
<keyword evidence="2" id="KW-1185">Reference proteome</keyword>
<dbReference type="PATRIC" id="fig|1203610.3.peg.2824"/>
<dbReference type="RefSeq" id="WP_052349916.1">
    <property type="nucleotide sequence ID" value="NZ_KE386764.1"/>
</dbReference>
<protein>
    <submittedName>
        <fullName evidence="1">Uncharacterized protein</fullName>
    </submittedName>
</protein>
<dbReference type="AlphaFoldDB" id="A0A0F5JC02"/>
<proteinExistence type="predicted"/>
<comment type="caution">
    <text evidence="1">The sequence shown here is derived from an EMBL/GenBank/DDBJ whole genome shotgun (WGS) entry which is preliminary data.</text>
</comment>
<dbReference type="SUPFAM" id="SSF51306">
    <property type="entry name" value="LexA/Signal peptidase"/>
    <property type="match status" value="1"/>
</dbReference>
<dbReference type="STRING" id="1203610.HMPREF1536_02758"/>
<reference evidence="1 2" key="1">
    <citation type="submission" date="2013-04" db="EMBL/GenBank/DDBJ databases">
        <title>The Genome Sequence of Parabacteroides gordonii DSM 23371.</title>
        <authorList>
            <consortium name="The Broad Institute Genomics Platform"/>
            <person name="Earl A."/>
            <person name="Ward D."/>
            <person name="Feldgarden M."/>
            <person name="Gevers D."/>
            <person name="Martens E."/>
            <person name="Sakamoto M."/>
            <person name="Benno Y."/>
            <person name="Suzuki N."/>
            <person name="Matsunaga N."/>
            <person name="Koshihara K."/>
            <person name="Seki M."/>
            <person name="Komiya H."/>
            <person name="Walker B."/>
            <person name="Young S."/>
            <person name="Zeng Q."/>
            <person name="Gargeya S."/>
            <person name="Fitzgerald M."/>
            <person name="Haas B."/>
            <person name="Abouelleil A."/>
            <person name="Allen A.W."/>
            <person name="Alvarado L."/>
            <person name="Arachchi H.M."/>
            <person name="Berlin A.M."/>
            <person name="Chapman S.B."/>
            <person name="Gainer-Dewar J."/>
            <person name="Goldberg J."/>
            <person name="Griggs A."/>
            <person name="Gujja S."/>
            <person name="Hansen M."/>
            <person name="Howarth C."/>
            <person name="Imamovic A."/>
            <person name="Ireland A."/>
            <person name="Larimer J."/>
            <person name="McCowan C."/>
            <person name="Murphy C."/>
            <person name="Pearson M."/>
            <person name="Poon T.W."/>
            <person name="Priest M."/>
            <person name="Roberts A."/>
            <person name="Saif S."/>
            <person name="Shea T."/>
            <person name="Sisk P."/>
            <person name="Sykes S."/>
            <person name="Wortman J."/>
            <person name="Nusbaum C."/>
            <person name="Birren B."/>
        </authorList>
    </citation>
    <scope>NUCLEOTIDE SEQUENCE [LARGE SCALE GENOMIC DNA]</scope>
    <source>
        <strain evidence="1 2">MS-1</strain>
    </source>
</reference>
<gene>
    <name evidence="1" type="ORF">HMPREF1536_02758</name>
</gene>